<dbReference type="AlphaFoldDB" id="A0A164WJH8"/>
<evidence type="ECO:0008006" key="4">
    <source>
        <dbReference type="Google" id="ProtNLM"/>
    </source>
</evidence>
<organism evidence="2 3">
    <name type="scientific">Sistotremastrum niveocremeum HHB9708</name>
    <dbReference type="NCBI Taxonomy" id="1314777"/>
    <lineage>
        <taxon>Eukaryota</taxon>
        <taxon>Fungi</taxon>
        <taxon>Dikarya</taxon>
        <taxon>Basidiomycota</taxon>
        <taxon>Agaricomycotina</taxon>
        <taxon>Agaricomycetes</taxon>
        <taxon>Sistotremastrales</taxon>
        <taxon>Sistotremastraceae</taxon>
        <taxon>Sertulicium</taxon>
        <taxon>Sertulicium niveocremeum</taxon>
    </lineage>
</organism>
<evidence type="ECO:0000313" key="3">
    <source>
        <dbReference type="Proteomes" id="UP000076722"/>
    </source>
</evidence>
<accession>A0A164WJH8</accession>
<feature type="chain" id="PRO_5007854140" description="Secreted protein" evidence="1">
    <location>
        <begin position="21"/>
        <end position="134"/>
    </location>
</feature>
<evidence type="ECO:0000313" key="2">
    <source>
        <dbReference type="EMBL" id="KZS95100.1"/>
    </source>
</evidence>
<protein>
    <recommendedName>
        <fullName evidence="4">Secreted protein</fullName>
    </recommendedName>
</protein>
<proteinExistence type="predicted"/>
<dbReference type="EMBL" id="KV419402">
    <property type="protein sequence ID" value="KZS95100.1"/>
    <property type="molecule type" value="Genomic_DNA"/>
</dbReference>
<keyword evidence="3" id="KW-1185">Reference proteome</keyword>
<sequence>MFFRLSTVPLSVHLLPLCARLSFRLEPPDLKLQRQPPSICSFDFSTEDASITKRHRNHRDIHHNPLAQRPELVMIRLPLLFESFPRRRMLRSTGASIRTFCEDAQIFEDNERAPSAILPYKSLKKLKSARWISD</sequence>
<gene>
    <name evidence="2" type="ORF">SISNIDRAFT_452424</name>
</gene>
<dbReference type="Proteomes" id="UP000076722">
    <property type="component" value="Unassembled WGS sequence"/>
</dbReference>
<reference evidence="2 3" key="1">
    <citation type="journal article" date="2016" name="Mol. Biol. Evol.">
        <title>Comparative Genomics of Early-Diverging Mushroom-Forming Fungi Provides Insights into the Origins of Lignocellulose Decay Capabilities.</title>
        <authorList>
            <person name="Nagy L.G."/>
            <person name="Riley R."/>
            <person name="Tritt A."/>
            <person name="Adam C."/>
            <person name="Daum C."/>
            <person name="Floudas D."/>
            <person name="Sun H."/>
            <person name="Yadav J.S."/>
            <person name="Pangilinan J."/>
            <person name="Larsson K.H."/>
            <person name="Matsuura K."/>
            <person name="Barry K."/>
            <person name="Labutti K."/>
            <person name="Kuo R."/>
            <person name="Ohm R.A."/>
            <person name="Bhattacharya S.S."/>
            <person name="Shirouzu T."/>
            <person name="Yoshinaga Y."/>
            <person name="Martin F.M."/>
            <person name="Grigoriev I.V."/>
            <person name="Hibbett D.S."/>
        </authorList>
    </citation>
    <scope>NUCLEOTIDE SEQUENCE [LARGE SCALE GENOMIC DNA]</scope>
    <source>
        <strain evidence="2 3">HHB9708</strain>
    </source>
</reference>
<keyword evidence="1" id="KW-0732">Signal</keyword>
<feature type="signal peptide" evidence="1">
    <location>
        <begin position="1"/>
        <end position="20"/>
    </location>
</feature>
<evidence type="ECO:0000256" key="1">
    <source>
        <dbReference type="SAM" id="SignalP"/>
    </source>
</evidence>
<name>A0A164WJH8_9AGAM</name>